<sequence>MNVVALVLADNPASDVLDTVHGEPLLTHAVRGLSASGLVEHAVVVVPDRRFAECEPAVHAVRGPMTIELVSGGADRSDSLRRAVSVVDRTRFEVAVVHDAARALARPETVGAVLAALTEEVDVAVPVLPVTDTVKLVDADGTITGTADRDLLRVVQTPRALRPAWLEAAGWPADPLAVPGASVAMVQGHPDGAEIVSAFDFAVAETILSERAAR</sequence>
<dbReference type="InterPro" id="IPR050088">
    <property type="entry name" value="IspD/TarI_cytidylyltransf_bact"/>
</dbReference>
<keyword evidence="4" id="KW-1185">Reference proteome</keyword>
<evidence type="ECO:0000313" key="3">
    <source>
        <dbReference type="EMBL" id="RZQ61680.1"/>
    </source>
</evidence>
<keyword evidence="2" id="KW-0548">Nucleotidyltransferase</keyword>
<dbReference type="InterPro" id="IPR029044">
    <property type="entry name" value="Nucleotide-diphossugar_trans"/>
</dbReference>
<dbReference type="Gene3D" id="3.90.550.10">
    <property type="entry name" value="Spore Coat Polysaccharide Biosynthesis Protein SpsA, Chain A"/>
    <property type="match status" value="1"/>
</dbReference>
<evidence type="ECO:0000256" key="1">
    <source>
        <dbReference type="ARBA" id="ARBA00022679"/>
    </source>
</evidence>
<dbReference type="EMBL" id="SFCC01000011">
    <property type="protein sequence ID" value="RZQ61680.1"/>
    <property type="molecule type" value="Genomic_DNA"/>
</dbReference>
<evidence type="ECO:0000256" key="2">
    <source>
        <dbReference type="ARBA" id="ARBA00022695"/>
    </source>
</evidence>
<dbReference type="SUPFAM" id="SSF53448">
    <property type="entry name" value="Nucleotide-diphospho-sugar transferases"/>
    <property type="match status" value="1"/>
</dbReference>
<organism evidence="3 4">
    <name type="scientific">Amycolatopsis suaedae</name>
    <dbReference type="NCBI Taxonomy" id="2510978"/>
    <lineage>
        <taxon>Bacteria</taxon>
        <taxon>Bacillati</taxon>
        <taxon>Actinomycetota</taxon>
        <taxon>Actinomycetes</taxon>
        <taxon>Pseudonocardiales</taxon>
        <taxon>Pseudonocardiaceae</taxon>
        <taxon>Amycolatopsis</taxon>
    </lineage>
</organism>
<dbReference type="OrthoDB" id="9802561at2"/>
<evidence type="ECO:0000313" key="4">
    <source>
        <dbReference type="Proteomes" id="UP000292003"/>
    </source>
</evidence>
<dbReference type="PANTHER" id="PTHR32125">
    <property type="entry name" value="2-C-METHYL-D-ERYTHRITOL 4-PHOSPHATE CYTIDYLYLTRANSFERASE, CHLOROPLASTIC"/>
    <property type="match status" value="1"/>
</dbReference>
<reference evidence="3 4" key="1">
    <citation type="submission" date="2019-02" db="EMBL/GenBank/DDBJ databases">
        <title>Draft genome sequence of Amycolatopsis sp. 8-3EHSu isolated from roots of Suaeda maritima.</title>
        <authorList>
            <person name="Duangmal K."/>
            <person name="Chantavorakit T."/>
        </authorList>
    </citation>
    <scope>NUCLEOTIDE SEQUENCE [LARGE SCALE GENOMIC DNA]</scope>
    <source>
        <strain evidence="3 4">8-3EHSu</strain>
    </source>
</reference>
<dbReference type="PANTHER" id="PTHR32125:SF4">
    <property type="entry name" value="2-C-METHYL-D-ERYTHRITOL 4-PHOSPHATE CYTIDYLYLTRANSFERASE, CHLOROPLASTIC"/>
    <property type="match status" value="1"/>
</dbReference>
<gene>
    <name evidence="3" type="ORF">EWH70_22220</name>
</gene>
<dbReference type="Pfam" id="PF01128">
    <property type="entry name" value="IspD"/>
    <property type="match status" value="1"/>
</dbReference>
<proteinExistence type="predicted"/>
<keyword evidence="1" id="KW-0808">Transferase</keyword>
<accession>A0A4Q7J2K7</accession>
<comment type="caution">
    <text evidence="3">The sequence shown here is derived from an EMBL/GenBank/DDBJ whole genome shotgun (WGS) entry which is preliminary data.</text>
</comment>
<dbReference type="RefSeq" id="WP_130477413.1">
    <property type="nucleotide sequence ID" value="NZ_SFCC01000011.1"/>
</dbReference>
<dbReference type="AlphaFoldDB" id="A0A4Q7J2K7"/>
<evidence type="ECO:0008006" key="5">
    <source>
        <dbReference type="Google" id="ProtNLM"/>
    </source>
</evidence>
<dbReference type="Proteomes" id="UP000292003">
    <property type="component" value="Unassembled WGS sequence"/>
</dbReference>
<dbReference type="GO" id="GO:0050518">
    <property type="term" value="F:2-C-methyl-D-erythritol 4-phosphate cytidylyltransferase activity"/>
    <property type="evidence" value="ECO:0007669"/>
    <property type="project" value="TreeGrafter"/>
</dbReference>
<dbReference type="InterPro" id="IPR034683">
    <property type="entry name" value="IspD/TarI"/>
</dbReference>
<protein>
    <recommendedName>
        <fullName evidence="5">2-C-methyl-D-erythritol 4-phosphate cytidylyltransferase</fullName>
    </recommendedName>
</protein>
<name>A0A4Q7J2K7_9PSEU</name>